<reference evidence="6 7" key="1">
    <citation type="submission" date="2016-03" db="EMBL/GenBank/DDBJ databases">
        <title>Comparative genomics of 54 Lactobacillus plantarum strains reveals genomic uncoupling from niche constraints.</title>
        <authorList>
            <person name="Martino M.E."/>
        </authorList>
    </citation>
    <scope>NUCLEOTIDE SEQUENCE [LARGE SCALE GENOMIC DNA]</scope>
    <source>
        <strain evidence="3 6">NAB2</strain>
        <strain evidence="2 7">Nizo2260</strain>
    </source>
</reference>
<dbReference type="Proteomes" id="UP000076989">
    <property type="component" value="Unassembled WGS sequence"/>
</dbReference>
<gene>
    <name evidence="5" type="ORF">JH395_01975</name>
    <name evidence="4" type="ORF">LPJSA22_00423</name>
    <name evidence="3" type="ORF">NAB2_1374</name>
    <name evidence="2" type="ORF">Nizo2260_1390</name>
</gene>
<name>A0A0G9GLS1_LACPN</name>
<dbReference type="EMBL" id="LUWI01000019">
    <property type="protein sequence ID" value="KZU04457.1"/>
    <property type="molecule type" value="Genomic_DNA"/>
</dbReference>
<evidence type="ECO:0000313" key="8">
    <source>
        <dbReference type="Proteomes" id="UP000094892"/>
    </source>
</evidence>
<dbReference type="AlphaFoldDB" id="A0A0G9GLS1"/>
<dbReference type="RefSeq" id="WP_003642029.1">
    <property type="nucleotide sequence ID" value="NZ_AP028145.1"/>
</dbReference>
<keyword evidence="1" id="KW-1133">Transmembrane helix</keyword>
<evidence type="ECO:0000256" key="1">
    <source>
        <dbReference type="SAM" id="Phobius"/>
    </source>
</evidence>
<evidence type="ECO:0000313" key="2">
    <source>
        <dbReference type="EMBL" id="KZU04457.1"/>
    </source>
</evidence>
<evidence type="ECO:0000313" key="4">
    <source>
        <dbReference type="EMBL" id="ODO60490.1"/>
    </source>
</evidence>
<dbReference type="Proteomes" id="UP000094892">
    <property type="component" value="Unassembled WGS sequence"/>
</dbReference>
<reference evidence="4 8" key="2">
    <citation type="submission" date="2016-08" db="EMBL/GenBank/DDBJ databases">
        <title>Genome sequencing of Lactobacillus plantarum JSA22, isolated from fermented soybean paste.</title>
        <authorList>
            <person name="Choi H.S."/>
        </authorList>
    </citation>
    <scope>NUCLEOTIDE SEQUENCE [LARGE SCALE GENOMIC DNA]</scope>
    <source>
        <strain evidence="4 8">JSA22</strain>
    </source>
</reference>
<sequence>MATIIIIGVVIIGITLGLGYWSYLLGKRNQSNFVGPIIPVAYFAVRAILAVMTQTTTHGLVSSLLGSLLFSLIYYGLFVGGKHRANK</sequence>
<evidence type="ECO:0000313" key="9">
    <source>
        <dbReference type="Proteomes" id="UP000595466"/>
    </source>
</evidence>
<reference evidence="5 9" key="3">
    <citation type="submission" date="2020-12" db="EMBL/GenBank/DDBJ databases">
        <title>Whole genome sequencing of Lactobacillus plantarum PC518.</title>
        <authorList>
            <person name="Guo Q."/>
        </authorList>
    </citation>
    <scope>NUCLEOTIDE SEQUENCE [LARGE SCALE GENOMIC DNA]</scope>
    <source>
        <strain evidence="5 9">PC518</strain>
    </source>
</reference>
<feature type="transmembrane region" description="Helical" evidence="1">
    <location>
        <begin position="33"/>
        <end position="53"/>
    </location>
</feature>
<evidence type="ECO:0000313" key="3">
    <source>
        <dbReference type="EMBL" id="KZV03366.1"/>
    </source>
</evidence>
<dbReference type="EMBL" id="LUXO01000025">
    <property type="protein sequence ID" value="KZV03366.1"/>
    <property type="molecule type" value="Genomic_DNA"/>
</dbReference>
<proteinExistence type="predicted"/>
<dbReference type="Proteomes" id="UP000076872">
    <property type="component" value="Unassembled WGS sequence"/>
</dbReference>
<dbReference type="EMBL" id="MCOL01000001">
    <property type="protein sequence ID" value="ODO60490.1"/>
    <property type="molecule type" value="Genomic_DNA"/>
</dbReference>
<accession>A0A0G9GLS1</accession>
<evidence type="ECO:0000313" key="7">
    <source>
        <dbReference type="Proteomes" id="UP000076989"/>
    </source>
</evidence>
<keyword evidence="1" id="KW-0472">Membrane</keyword>
<keyword evidence="1" id="KW-0812">Transmembrane</keyword>
<organism evidence="4 8">
    <name type="scientific">Lactiplantibacillus plantarum</name>
    <name type="common">Lactobacillus plantarum</name>
    <dbReference type="NCBI Taxonomy" id="1590"/>
    <lineage>
        <taxon>Bacteria</taxon>
        <taxon>Bacillati</taxon>
        <taxon>Bacillota</taxon>
        <taxon>Bacilli</taxon>
        <taxon>Lactobacillales</taxon>
        <taxon>Lactobacillaceae</taxon>
        <taxon>Lactiplantibacillus</taxon>
    </lineage>
</organism>
<dbReference type="PATRIC" id="fig|1590.142.peg.434"/>
<feature type="transmembrane region" description="Helical" evidence="1">
    <location>
        <begin position="6"/>
        <end position="26"/>
    </location>
</feature>
<dbReference type="EMBL" id="CP066817">
    <property type="protein sequence ID" value="QQM61346.1"/>
    <property type="molecule type" value="Genomic_DNA"/>
</dbReference>
<protein>
    <submittedName>
        <fullName evidence="2">Integral membrane protein</fullName>
    </submittedName>
</protein>
<evidence type="ECO:0000313" key="6">
    <source>
        <dbReference type="Proteomes" id="UP000076872"/>
    </source>
</evidence>
<evidence type="ECO:0000313" key="5">
    <source>
        <dbReference type="EMBL" id="QQM61346.1"/>
    </source>
</evidence>
<dbReference type="Proteomes" id="UP000595466">
    <property type="component" value="Chromosome"/>
</dbReference>
<feature type="transmembrane region" description="Helical" evidence="1">
    <location>
        <begin position="59"/>
        <end position="78"/>
    </location>
</feature>